<dbReference type="CDD" id="cd02933">
    <property type="entry name" value="OYE_like_FMN"/>
    <property type="match status" value="1"/>
</dbReference>
<dbReference type="PANTHER" id="PTHR22893">
    <property type="entry name" value="NADH OXIDOREDUCTASE-RELATED"/>
    <property type="match status" value="1"/>
</dbReference>
<keyword evidence="14" id="KW-1185">Reference proteome</keyword>
<dbReference type="SUPFAM" id="SSF51395">
    <property type="entry name" value="FMN-linked oxidoreductases"/>
    <property type="match status" value="1"/>
</dbReference>
<keyword evidence="10" id="KW-0443">Lipid metabolism</keyword>
<dbReference type="Pfam" id="PF00724">
    <property type="entry name" value="Oxidored_FMN"/>
    <property type="match status" value="1"/>
</dbReference>
<organism evidence="13 14">
    <name type="scientific">Rhynchospora tenuis</name>
    <dbReference type="NCBI Taxonomy" id="198213"/>
    <lineage>
        <taxon>Eukaryota</taxon>
        <taxon>Viridiplantae</taxon>
        <taxon>Streptophyta</taxon>
        <taxon>Embryophyta</taxon>
        <taxon>Tracheophyta</taxon>
        <taxon>Spermatophyta</taxon>
        <taxon>Magnoliopsida</taxon>
        <taxon>Liliopsida</taxon>
        <taxon>Poales</taxon>
        <taxon>Cyperaceae</taxon>
        <taxon>Cyperoideae</taxon>
        <taxon>Rhynchosporeae</taxon>
        <taxon>Rhynchospora</taxon>
    </lineage>
</organism>
<dbReference type="GO" id="GO:0031408">
    <property type="term" value="P:oxylipin biosynthetic process"/>
    <property type="evidence" value="ECO:0007669"/>
    <property type="project" value="UniProtKB-KW"/>
</dbReference>
<evidence type="ECO:0000256" key="8">
    <source>
        <dbReference type="ARBA" id="ARBA00022857"/>
    </source>
</evidence>
<feature type="domain" description="NADH:flavin oxidoreductase/NADH oxidase N-terminal" evidence="12">
    <location>
        <begin position="6"/>
        <end position="327"/>
    </location>
</feature>
<name>A0AAD5ZWJ2_9POAL</name>
<evidence type="ECO:0000256" key="7">
    <source>
        <dbReference type="ARBA" id="ARBA00022832"/>
    </source>
</evidence>
<evidence type="ECO:0000259" key="12">
    <source>
        <dbReference type="Pfam" id="PF00724"/>
    </source>
</evidence>
<keyword evidence="9" id="KW-0560">Oxidoreductase</keyword>
<evidence type="ECO:0000256" key="9">
    <source>
        <dbReference type="ARBA" id="ARBA00023002"/>
    </source>
</evidence>
<comment type="cofactor">
    <cofactor evidence="1">
        <name>FMN</name>
        <dbReference type="ChEBI" id="CHEBI:58210"/>
    </cofactor>
</comment>
<evidence type="ECO:0000256" key="1">
    <source>
        <dbReference type="ARBA" id="ARBA00001917"/>
    </source>
</evidence>
<reference evidence="13 14" key="1">
    <citation type="journal article" date="2022" name="Cell">
        <title>Repeat-based holocentromeres influence genome architecture and karyotype evolution.</title>
        <authorList>
            <person name="Hofstatter P.G."/>
            <person name="Thangavel G."/>
            <person name="Lux T."/>
            <person name="Neumann P."/>
            <person name="Vondrak T."/>
            <person name="Novak P."/>
            <person name="Zhang M."/>
            <person name="Costa L."/>
            <person name="Castellani M."/>
            <person name="Scott A."/>
            <person name="Toegelov H."/>
            <person name="Fuchs J."/>
            <person name="Mata-Sucre Y."/>
            <person name="Dias Y."/>
            <person name="Vanzela A.L.L."/>
            <person name="Huettel B."/>
            <person name="Almeida C.C.S."/>
            <person name="Simkova H."/>
            <person name="Souza G."/>
            <person name="Pedrosa-Harand A."/>
            <person name="Macas J."/>
            <person name="Mayer K.F.X."/>
            <person name="Houben A."/>
            <person name="Marques A."/>
        </authorList>
    </citation>
    <scope>NUCLEOTIDE SEQUENCE [LARGE SCALE GENOMIC DNA]</scope>
    <source>
        <strain evidence="13">RhyTen1mFocal</strain>
    </source>
</reference>
<keyword evidence="5" id="KW-0288">FMN</keyword>
<evidence type="ECO:0000256" key="10">
    <source>
        <dbReference type="ARBA" id="ARBA00023098"/>
    </source>
</evidence>
<dbReference type="FunFam" id="3.20.20.70:FF:000073">
    <property type="entry name" value="12-oxophytodienoate reductase 3"/>
    <property type="match status" value="1"/>
</dbReference>
<dbReference type="AlphaFoldDB" id="A0AAD5ZWJ2"/>
<gene>
    <name evidence="13" type="ORF">LUZ61_009071</name>
</gene>
<dbReference type="InterPro" id="IPR045247">
    <property type="entry name" value="Oye-like"/>
</dbReference>
<evidence type="ECO:0000313" key="14">
    <source>
        <dbReference type="Proteomes" id="UP001210211"/>
    </source>
</evidence>
<keyword evidence="3" id="KW-0444">Lipid biosynthesis</keyword>
<dbReference type="PANTHER" id="PTHR22893:SF132">
    <property type="entry name" value="12-OXO-PHYTODIENOIC ACID REDUCTASE"/>
    <property type="match status" value="1"/>
</dbReference>
<evidence type="ECO:0000313" key="13">
    <source>
        <dbReference type="EMBL" id="KAJ3705366.1"/>
    </source>
</evidence>
<dbReference type="InterPro" id="IPR001155">
    <property type="entry name" value="OxRdtase_FMN_N"/>
</dbReference>
<keyword evidence="11" id="KW-0275">Fatty acid biosynthesis</keyword>
<dbReference type="GO" id="GO:0016491">
    <property type="term" value="F:oxidoreductase activity"/>
    <property type="evidence" value="ECO:0007669"/>
    <property type="project" value="UniProtKB-KW"/>
</dbReference>
<sequence>MEAQPLLTPYKMGKFQLSHRVVMAPMTRLRSHENVPQPNAALYYTQRATQGGLLISEPAGVSDVTQGYPKTPGIWTKEHVEAWKPIVDAVHAKGSIFFCQMWHCGRASDWWFLEGYKLNVQTPLSSSDKLNYPTPRTLTLEDISQIVNDFRLAARNAINAGFDGIEVHAANGLLIEQFLKDGLNDRTDKYGGSLENRARFCLEIVQAIIDEIGADRVGVRLSPYLDIRQSSESNTDALAVYMAEALSKLNIAYLHAVEPRTVCVDGKLKIPHALLPMRKAFNGTFIVAGGYNREEGNKVIEEGYTDLVAFGRQFLANPDLPKRFELNAPLTKYDRSTFYTQDPVVGYTDYPMLYA</sequence>
<evidence type="ECO:0000256" key="6">
    <source>
        <dbReference type="ARBA" id="ARBA00022767"/>
    </source>
</evidence>
<comment type="caution">
    <text evidence="13">The sequence shown here is derived from an EMBL/GenBank/DDBJ whole genome shotgun (WGS) entry which is preliminary data.</text>
</comment>
<evidence type="ECO:0000256" key="5">
    <source>
        <dbReference type="ARBA" id="ARBA00022643"/>
    </source>
</evidence>
<accession>A0AAD5ZWJ2</accession>
<comment type="similarity">
    <text evidence="2">Belongs to the NADH:flavin oxidoreductase/NADH oxidase family.</text>
</comment>
<keyword evidence="4" id="KW-0285">Flavoprotein</keyword>
<dbReference type="EMBL" id="JAMRDG010000001">
    <property type="protein sequence ID" value="KAJ3705366.1"/>
    <property type="molecule type" value="Genomic_DNA"/>
</dbReference>
<keyword evidence="7" id="KW-0276">Fatty acid metabolism</keyword>
<evidence type="ECO:0000256" key="4">
    <source>
        <dbReference type="ARBA" id="ARBA00022630"/>
    </source>
</evidence>
<keyword evidence="8" id="KW-0521">NADP</keyword>
<dbReference type="Gene3D" id="3.20.20.70">
    <property type="entry name" value="Aldolase class I"/>
    <property type="match status" value="1"/>
</dbReference>
<dbReference type="Proteomes" id="UP001210211">
    <property type="component" value="Unassembled WGS sequence"/>
</dbReference>
<dbReference type="InterPro" id="IPR013785">
    <property type="entry name" value="Aldolase_TIM"/>
</dbReference>
<keyword evidence="6" id="KW-0925">Oxylipin biosynthesis</keyword>
<evidence type="ECO:0000256" key="2">
    <source>
        <dbReference type="ARBA" id="ARBA00005979"/>
    </source>
</evidence>
<dbReference type="GO" id="GO:0010181">
    <property type="term" value="F:FMN binding"/>
    <property type="evidence" value="ECO:0007669"/>
    <property type="project" value="InterPro"/>
</dbReference>
<evidence type="ECO:0000256" key="11">
    <source>
        <dbReference type="ARBA" id="ARBA00023160"/>
    </source>
</evidence>
<dbReference type="GO" id="GO:0009695">
    <property type="term" value="P:jasmonic acid biosynthetic process"/>
    <property type="evidence" value="ECO:0007669"/>
    <property type="project" value="UniProtKB-ARBA"/>
</dbReference>
<evidence type="ECO:0000256" key="3">
    <source>
        <dbReference type="ARBA" id="ARBA00022516"/>
    </source>
</evidence>
<protein>
    <recommendedName>
        <fullName evidence="12">NADH:flavin oxidoreductase/NADH oxidase N-terminal domain-containing protein</fullName>
    </recommendedName>
</protein>
<proteinExistence type="inferred from homology"/>